<dbReference type="Pfam" id="PF16259">
    <property type="entry name" value="DUF4913"/>
    <property type="match status" value="1"/>
</dbReference>
<proteinExistence type="predicted"/>
<reference evidence="2 3" key="1">
    <citation type="submission" date="2020-04" db="EMBL/GenBank/DDBJ databases">
        <title>MicrobeNet Type strains.</title>
        <authorList>
            <person name="Nicholson A.C."/>
        </authorList>
    </citation>
    <scope>NUCLEOTIDE SEQUENCE [LARGE SCALE GENOMIC DNA]</scope>
    <source>
        <strain evidence="2 3">DSM 44113</strain>
    </source>
</reference>
<evidence type="ECO:0000313" key="3">
    <source>
        <dbReference type="Proteomes" id="UP000582646"/>
    </source>
</evidence>
<gene>
    <name evidence="2" type="ORF">HF999_14050</name>
</gene>
<feature type="region of interest" description="Disordered" evidence="1">
    <location>
        <begin position="1"/>
        <end position="29"/>
    </location>
</feature>
<organism evidence="2 3">
    <name type="scientific">Tsukamurella spumae</name>
    <dbReference type="NCBI Taxonomy" id="44753"/>
    <lineage>
        <taxon>Bacteria</taxon>
        <taxon>Bacillati</taxon>
        <taxon>Actinomycetota</taxon>
        <taxon>Actinomycetes</taxon>
        <taxon>Mycobacteriales</taxon>
        <taxon>Tsukamurellaceae</taxon>
        <taxon>Tsukamurella</taxon>
    </lineage>
</organism>
<dbReference type="InterPro" id="IPR032584">
    <property type="entry name" value="DUF4913"/>
</dbReference>
<dbReference type="Proteomes" id="UP000582646">
    <property type="component" value="Unassembled WGS sequence"/>
</dbReference>
<name>A0A846X4J2_9ACTN</name>
<accession>A0A846X4J2</accession>
<dbReference type="RefSeq" id="WP_168546480.1">
    <property type="nucleotide sequence ID" value="NZ_BAAAKS010000019.1"/>
</dbReference>
<protein>
    <submittedName>
        <fullName evidence="2">DUF4913 domain-containing protein</fullName>
    </submittedName>
</protein>
<evidence type="ECO:0000313" key="2">
    <source>
        <dbReference type="EMBL" id="NKY19485.1"/>
    </source>
</evidence>
<evidence type="ECO:0000256" key="1">
    <source>
        <dbReference type="SAM" id="MobiDB-lite"/>
    </source>
</evidence>
<keyword evidence="3" id="KW-1185">Reference proteome</keyword>
<dbReference type="EMBL" id="JAAXOQ010000018">
    <property type="protein sequence ID" value="NKY19485.1"/>
    <property type="molecule type" value="Genomic_DNA"/>
</dbReference>
<sequence length="155" mass="17896">MSWEDEFEPLSKAQNLDESTGAEYDEDLEDEDEEVALQYETVFDWFEEVFSELVERHVTDSSDKKWCAHWHEHPEVFVRITALWRSWEHLSTDPDTGMSVWMRDHLDHHLAVIISPTGPLERCSIASTANDHEIANRLPSEITAAAAKRAMLEVA</sequence>
<comment type="caution">
    <text evidence="2">The sequence shown here is derived from an EMBL/GenBank/DDBJ whole genome shotgun (WGS) entry which is preliminary data.</text>
</comment>
<dbReference type="AlphaFoldDB" id="A0A846X4J2"/>